<dbReference type="EMBL" id="CP126221">
    <property type="protein sequence ID" value="WIA21927.1"/>
    <property type="molecule type" value="Genomic_DNA"/>
</dbReference>
<comment type="similarity">
    <text evidence="2">Belongs to the mitochondrion-specific ribosomal protein mL53 family.</text>
</comment>
<evidence type="ECO:0000256" key="1">
    <source>
        <dbReference type="ARBA" id="ARBA00004173"/>
    </source>
</evidence>
<evidence type="ECO:0000256" key="6">
    <source>
        <dbReference type="ARBA" id="ARBA00023274"/>
    </source>
</evidence>
<evidence type="ECO:0000256" key="4">
    <source>
        <dbReference type="ARBA" id="ARBA00022980"/>
    </source>
</evidence>
<keyword evidence="6" id="KW-0687">Ribonucleoprotein</keyword>
<keyword evidence="4" id="KW-0689">Ribosomal protein</keyword>
<keyword evidence="3" id="KW-0809">Transit peptide</keyword>
<reference evidence="10 11" key="1">
    <citation type="submission" date="2023-05" db="EMBL/GenBank/DDBJ databases">
        <title>A 100% complete, gapless, phased diploid assembly of the Scenedesmus obliquus UTEX 3031 genome.</title>
        <authorList>
            <person name="Biondi T.C."/>
            <person name="Hanschen E.R."/>
            <person name="Kwon T."/>
            <person name="Eng W."/>
            <person name="Kruse C.P.S."/>
            <person name="Koehler S.I."/>
            <person name="Kunde Y."/>
            <person name="Gleasner C.D."/>
            <person name="You Mak K.T."/>
            <person name="Polle J."/>
            <person name="Hovde B.T."/>
            <person name="Starkenburg S.R."/>
        </authorList>
    </citation>
    <scope>NUCLEOTIDE SEQUENCE [LARGE SCALE GENOMIC DNA]</scope>
    <source>
        <strain evidence="10 11">DOE0152z</strain>
    </source>
</reference>
<dbReference type="InterPro" id="IPR019716">
    <property type="entry name" value="Ribosomal_mL53"/>
</dbReference>
<comment type="subcellular location">
    <subcellularLocation>
        <location evidence="1">Mitochondrion</location>
    </subcellularLocation>
</comment>
<organism evidence="10 11">
    <name type="scientific">Tetradesmus obliquus</name>
    <name type="common">Green alga</name>
    <name type="synonym">Acutodesmus obliquus</name>
    <dbReference type="NCBI Taxonomy" id="3088"/>
    <lineage>
        <taxon>Eukaryota</taxon>
        <taxon>Viridiplantae</taxon>
        <taxon>Chlorophyta</taxon>
        <taxon>core chlorophytes</taxon>
        <taxon>Chlorophyceae</taxon>
        <taxon>CS clade</taxon>
        <taxon>Sphaeropleales</taxon>
        <taxon>Scenedesmaceae</taxon>
        <taxon>Tetradesmus</taxon>
    </lineage>
</organism>
<evidence type="ECO:0000313" key="11">
    <source>
        <dbReference type="Proteomes" id="UP001244341"/>
    </source>
</evidence>
<evidence type="ECO:0000256" key="8">
    <source>
        <dbReference type="ARBA" id="ARBA00042721"/>
    </source>
</evidence>
<sequence length="126" mass="13926">MLKHLKRVFIQFHPSDARATPARELLARVGNDKARKSNPDCVVDYKVVETAQIPRSFIELQFADNEQHKLYTADLKVADIVKLIEQKATEMELRGVMKDVNFDPYSSQSTGKAAAPAAAAAAGGKR</sequence>
<dbReference type="PANTHER" id="PTHR33618:SF1">
    <property type="entry name" value="LARGE RIBOSOMAL SUBUNIT PROTEIN ML53"/>
    <property type="match status" value="1"/>
</dbReference>
<keyword evidence="5" id="KW-0496">Mitochondrion</keyword>
<evidence type="ECO:0000256" key="3">
    <source>
        <dbReference type="ARBA" id="ARBA00022946"/>
    </source>
</evidence>
<gene>
    <name evidence="10" type="ORF">OEZ85_004294</name>
</gene>
<dbReference type="Gene3D" id="3.40.30.10">
    <property type="entry name" value="Glutaredoxin"/>
    <property type="match status" value="1"/>
</dbReference>
<evidence type="ECO:0000256" key="5">
    <source>
        <dbReference type="ARBA" id="ARBA00023128"/>
    </source>
</evidence>
<protein>
    <recommendedName>
        <fullName evidence="7">Large ribosomal subunit protein mL53</fullName>
    </recommendedName>
    <alternativeName>
        <fullName evidence="8">39S ribosomal protein L53, mitochondrial</fullName>
    </alternativeName>
</protein>
<evidence type="ECO:0000313" key="10">
    <source>
        <dbReference type="EMBL" id="WIA21927.1"/>
    </source>
</evidence>
<feature type="compositionally biased region" description="Low complexity" evidence="9">
    <location>
        <begin position="113"/>
        <end position="126"/>
    </location>
</feature>
<dbReference type="PANTHER" id="PTHR33618">
    <property type="entry name" value="39S RIBOSOMAL PROTEIN L53, MITOCHONDRIAL"/>
    <property type="match status" value="1"/>
</dbReference>
<evidence type="ECO:0000256" key="9">
    <source>
        <dbReference type="SAM" id="MobiDB-lite"/>
    </source>
</evidence>
<evidence type="ECO:0000256" key="2">
    <source>
        <dbReference type="ARBA" id="ARBA00005557"/>
    </source>
</evidence>
<accession>A0ABY8UKY5</accession>
<proteinExistence type="inferred from homology"/>
<dbReference type="InterPro" id="IPR052473">
    <property type="entry name" value="mtLSU_mL53"/>
</dbReference>
<dbReference type="Pfam" id="PF10780">
    <property type="entry name" value="MRP_L53"/>
    <property type="match status" value="1"/>
</dbReference>
<name>A0ABY8UKY5_TETOB</name>
<keyword evidence="11" id="KW-1185">Reference proteome</keyword>
<feature type="region of interest" description="Disordered" evidence="9">
    <location>
        <begin position="105"/>
        <end position="126"/>
    </location>
</feature>
<dbReference type="Proteomes" id="UP001244341">
    <property type="component" value="Chromosome 14b"/>
</dbReference>
<evidence type="ECO:0000256" key="7">
    <source>
        <dbReference type="ARBA" id="ARBA00035180"/>
    </source>
</evidence>